<keyword evidence="4 8" id="KW-0256">Endoplasmic reticulum</keyword>
<evidence type="ECO:0000256" key="8">
    <source>
        <dbReference type="RuleBase" id="RU362126"/>
    </source>
</evidence>
<dbReference type="EMBL" id="JARBJD010000022">
    <property type="protein sequence ID" value="KAK2960595.1"/>
    <property type="molecule type" value="Genomic_DNA"/>
</dbReference>
<dbReference type="InterPro" id="IPR001580">
    <property type="entry name" value="Calret/calnex"/>
</dbReference>
<comment type="similarity">
    <text evidence="2 8">Belongs to the calreticulin family.</text>
</comment>
<feature type="transmembrane region" description="Helical" evidence="8">
    <location>
        <begin position="391"/>
        <end position="411"/>
    </location>
</feature>
<evidence type="ECO:0000256" key="5">
    <source>
        <dbReference type="ARBA" id="ARBA00022989"/>
    </source>
</evidence>
<evidence type="ECO:0000256" key="4">
    <source>
        <dbReference type="ARBA" id="ARBA00022824"/>
    </source>
</evidence>
<keyword evidence="3 8" id="KW-0812">Transmembrane</keyword>
<reference evidence="12 13" key="1">
    <citation type="journal article" date="2022" name="bioRxiv">
        <title>Genomics of Preaxostyla Flagellates Illuminates Evolutionary Transitions and the Path Towards Mitochondrial Loss.</title>
        <authorList>
            <person name="Novak L.V.F."/>
            <person name="Treitli S.C."/>
            <person name="Pyrih J."/>
            <person name="Halakuc P."/>
            <person name="Pipaliya S.V."/>
            <person name="Vacek V."/>
            <person name="Brzon O."/>
            <person name="Soukal P."/>
            <person name="Eme L."/>
            <person name="Dacks J.B."/>
            <person name="Karnkowska A."/>
            <person name="Elias M."/>
            <person name="Hampl V."/>
        </authorList>
    </citation>
    <scope>NUCLEOTIDE SEQUENCE [LARGE SCALE GENOMIC DNA]</scope>
    <source>
        <strain evidence="12">NAU3</strain>
        <tissue evidence="12">Gut</tissue>
    </source>
</reference>
<evidence type="ECO:0000313" key="13">
    <source>
        <dbReference type="Proteomes" id="UP001281761"/>
    </source>
</evidence>
<evidence type="ECO:0000256" key="7">
    <source>
        <dbReference type="ARBA" id="ARBA00023186"/>
    </source>
</evidence>
<keyword evidence="11" id="KW-0732">Signal</keyword>
<name>A0ABQ9YA21_9EUKA</name>
<dbReference type="Pfam" id="PF00262">
    <property type="entry name" value="Calreticulin"/>
    <property type="match status" value="2"/>
</dbReference>
<keyword evidence="9" id="KW-0175">Coiled coil</keyword>
<keyword evidence="13" id="KW-1185">Reference proteome</keyword>
<dbReference type="PANTHER" id="PTHR11073:SF1">
    <property type="entry name" value="CALNEXIN 14D-RELATED"/>
    <property type="match status" value="1"/>
</dbReference>
<evidence type="ECO:0000313" key="12">
    <source>
        <dbReference type="EMBL" id="KAK2960595.1"/>
    </source>
</evidence>
<comment type="subcellular location">
    <subcellularLocation>
        <location evidence="1">Endoplasmic reticulum membrane</location>
        <topology evidence="1">Single-pass membrane protein</topology>
    </subcellularLocation>
</comment>
<evidence type="ECO:0000256" key="2">
    <source>
        <dbReference type="ARBA" id="ARBA00010983"/>
    </source>
</evidence>
<keyword evidence="7 8" id="KW-0143">Chaperone</keyword>
<keyword evidence="6 8" id="KW-0472">Membrane</keyword>
<dbReference type="PRINTS" id="PR00626">
    <property type="entry name" value="CALRETICULIN"/>
</dbReference>
<feature type="signal peptide" evidence="11">
    <location>
        <begin position="1"/>
        <end position="15"/>
    </location>
</feature>
<feature type="coiled-coil region" evidence="9">
    <location>
        <begin position="326"/>
        <end position="360"/>
    </location>
</feature>
<dbReference type="Gene3D" id="2.60.120.200">
    <property type="match status" value="1"/>
</dbReference>
<proteinExistence type="inferred from homology"/>
<evidence type="ECO:0000256" key="3">
    <source>
        <dbReference type="ARBA" id="ARBA00022692"/>
    </source>
</evidence>
<dbReference type="InterPro" id="IPR009033">
    <property type="entry name" value="Calreticulin/calnexin_P_dom_sf"/>
</dbReference>
<dbReference type="SUPFAM" id="SSF49899">
    <property type="entry name" value="Concanavalin A-like lectins/glucanases"/>
    <property type="match status" value="1"/>
</dbReference>
<comment type="caution">
    <text evidence="12">The sequence shown here is derived from an EMBL/GenBank/DDBJ whole genome shotgun (WGS) entry which is preliminary data.</text>
</comment>
<evidence type="ECO:0000256" key="6">
    <source>
        <dbReference type="ARBA" id="ARBA00023136"/>
    </source>
</evidence>
<dbReference type="SUPFAM" id="SSF63887">
    <property type="entry name" value="P-domain of calnexin/calreticulin"/>
    <property type="match status" value="1"/>
</dbReference>
<dbReference type="InterPro" id="IPR013320">
    <property type="entry name" value="ConA-like_dom_sf"/>
</dbReference>
<evidence type="ECO:0000256" key="1">
    <source>
        <dbReference type="ARBA" id="ARBA00004389"/>
    </source>
</evidence>
<evidence type="ECO:0000256" key="11">
    <source>
        <dbReference type="SAM" id="SignalP"/>
    </source>
</evidence>
<protein>
    <submittedName>
        <fullName evidence="12">Calnexin like protein</fullName>
    </submittedName>
</protein>
<dbReference type="PANTHER" id="PTHR11073">
    <property type="entry name" value="CALRETICULIN AND CALNEXIN"/>
    <property type="match status" value="1"/>
</dbReference>
<accession>A0ABQ9YA21</accession>
<evidence type="ECO:0000256" key="10">
    <source>
        <dbReference type="SAM" id="MobiDB-lite"/>
    </source>
</evidence>
<dbReference type="Gene3D" id="2.10.250.10">
    <property type="entry name" value="Calreticulin/calnexin, P domain"/>
    <property type="match status" value="1"/>
</dbReference>
<evidence type="ECO:0000256" key="9">
    <source>
        <dbReference type="SAM" id="Coils"/>
    </source>
</evidence>
<feature type="region of interest" description="Disordered" evidence="10">
    <location>
        <begin position="434"/>
        <end position="460"/>
    </location>
</feature>
<gene>
    <name evidence="12" type="ORF">BLNAU_4493</name>
</gene>
<feature type="chain" id="PRO_5046183681" evidence="11">
    <location>
        <begin position="16"/>
        <end position="499"/>
    </location>
</feature>
<organism evidence="12 13">
    <name type="scientific">Blattamonas nauphoetae</name>
    <dbReference type="NCBI Taxonomy" id="2049346"/>
    <lineage>
        <taxon>Eukaryota</taxon>
        <taxon>Metamonada</taxon>
        <taxon>Preaxostyla</taxon>
        <taxon>Oxymonadida</taxon>
        <taxon>Blattamonas</taxon>
    </lineage>
</organism>
<keyword evidence="5 8" id="KW-1133">Transmembrane helix</keyword>
<dbReference type="Proteomes" id="UP001281761">
    <property type="component" value="Unassembled WGS sequence"/>
</dbReference>
<sequence>MLVLSFFSLIRGAIYFSDRFQNQVIGDYWRRSHSSEYNATWAIEQRMHASPKDHDFGVVSKSSNTIGAVSCPANFTHDRGMFILQFVLQAQRQPWSCGSVFVKLLNDDFSPMHLNSTTQYKLMFGAEKCKHTNKLYFYYGMANNKTQKYTYHKLINAAKPNLDSKSHFYRLILLPNNEYRLWIDNKVEQQGSLLQQMHFIPPIQPPEMVPDFKAKKPDDWDQPYEIPDPDITKPLDWDDEEFIIDEDYTDGRMKKNPNYQGQWKQPLMANPKYKGAWRQPLIPNDEYYTVKHPYKLGQITGVAIEVNSSISGAFITNLFMTDNLTYAESERERWKATALAEEKEEQRLKLIDKNKRRREKLSQLDGKSFKQKMSIIGDVTLTLIGDYPVRFSVTILSVTIVFLGSIGLCLLKCDSKPKETEEDKEIMRMVEEQLKRRKEEEEREEQERKEELERKKQERLEEIRRRNEKEQIEQLKRQREALLREKERREKEAGHDKVD</sequence>